<evidence type="ECO:0000256" key="2">
    <source>
        <dbReference type="SAM" id="MobiDB-lite"/>
    </source>
</evidence>
<evidence type="ECO:0000313" key="5">
    <source>
        <dbReference type="Proteomes" id="UP000695264"/>
    </source>
</evidence>
<keyword evidence="1" id="KW-0378">Hydrolase</keyword>
<comment type="caution">
    <text evidence="4">The sequence shown here is derived from an EMBL/GenBank/DDBJ whole genome shotgun (WGS) entry which is preliminary data.</text>
</comment>
<keyword evidence="5" id="KW-1185">Reference proteome</keyword>
<sequence length="410" mass="43684">MTETAQVDRAVTALMEAGHIAALEQLPGLLAGHAAAVGLSDARLFVADLRETVLRELTGRGPDAGRGGQELPVDGSLPGRVYQRVTPATEPEDAGPVSTDRPFRWWAPVTDGVERLGVLRVDAAADDRPTGNAVRHLASLMALLLLSKRAFSDSYARLVRTEPMNVAAEMQWQLTPPSAFAGQGATVGAVLEPAHEVGGDAFDYALTDTELHLAVFDAVGHDTAAGVTANVAVAACRNARRQGASLAETGERVEETLIEQFGRSRYVTGLMARLDLESGRLSWVNRGHPQPVVLRAGGGTDQLSCPPSGPMGAGLGLPPQVCEEQLGAGDRLLLYTDGVTEARDGHGEMFGLDRFVDFVLRHHSDRGLTLHETLRRLIHAVLEHHAGKLDDDATVLLAEWQGRSAAPMVP</sequence>
<dbReference type="SUPFAM" id="SSF81606">
    <property type="entry name" value="PP2C-like"/>
    <property type="match status" value="1"/>
</dbReference>
<reference evidence="4 5" key="1">
    <citation type="submission" date="2020-03" db="EMBL/GenBank/DDBJ databases">
        <title>WGS of actinomycetes isolated from Thailand.</title>
        <authorList>
            <person name="Thawai C."/>
        </authorList>
    </citation>
    <scope>NUCLEOTIDE SEQUENCE [LARGE SCALE GENOMIC DNA]</scope>
    <source>
        <strain evidence="4 5">PLAI 1-29</strain>
    </source>
</reference>
<dbReference type="EMBL" id="JAATEN010000025">
    <property type="protein sequence ID" value="NJQ03465.1"/>
    <property type="molecule type" value="Genomic_DNA"/>
</dbReference>
<dbReference type="PANTHER" id="PTHR43156:SF2">
    <property type="entry name" value="STAGE II SPORULATION PROTEIN E"/>
    <property type="match status" value="1"/>
</dbReference>
<dbReference type="RefSeq" id="WP_168104092.1">
    <property type="nucleotide sequence ID" value="NZ_JAATEN010000025.1"/>
</dbReference>
<feature type="domain" description="PPM-type phosphatase" evidence="3">
    <location>
        <begin position="182"/>
        <end position="400"/>
    </location>
</feature>
<dbReference type="Pfam" id="PF07228">
    <property type="entry name" value="SpoIIE"/>
    <property type="match status" value="1"/>
</dbReference>
<dbReference type="PANTHER" id="PTHR43156">
    <property type="entry name" value="STAGE II SPORULATION PROTEIN E-RELATED"/>
    <property type="match status" value="1"/>
</dbReference>
<evidence type="ECO:0000313" key="4">
    <source>
        <dbReference type="EMBL" id="NJQ03465.1"/>
    </source>
</evidence>
<name>A0ABX1C0M3_9ACTN</name>
<proteinExistence type="predicted"/>
<dbReference type="SMART" id="SM00331">
    <property type="entry name" value="PP2C_SIG"/>
    <property type="match status" value="1"/>
</dbReference>
<protein>
    <submittedName>
        <fullName evidence="4">Serine/threonine-protein phosphatase</fullName>
    </submittedName>
</protein>
<accession>A0ABX1C0M3</accession>
<evidence type="ECO:0000256" key="1">
    <source>
        <dbReference type="ARBA" id="ARBA00022801"/>
    </source>
</evidence>
<organism evidence="4 5">
    <name type="scientific">Streptomyces zingiberis</name>
    <dbReference type="NCBI Taxonomy" id="2053010"/>
    <lineage>
        <taxon>Bacteria</taxon>
        <taxon>Bacillati</taxon>
        <taxon>Actinomycetota</taxon>
        <taxon>Actinomycetes</taxon>
        <taxon>Kitasatosporales</taxon>
        <taxon>Streptomycetaceae</taxon>
        <taxon>Streptomyces</taxon>
    </lineage>
</organism>
<feature type="region of interest" description="Disordered" evidence="2">
    <location>
        <begin position="58"/>
        <end position="79"/>
    </location>
</feature>
<dbReference type="InterPro" id="IPR001932">
    <property type="entry name" value="PPM-type_phosphatase-like_dom"/>
</dbReference>
<dbReference type="Gene3D" id="3.60.40.10">
    <property type="entry name" value="PPM-type phosphatase domain"/>
    <property type="match status" value="1"/>
</dbReference>
<gene>
    <name evidence="4" type="ORF">HCK00_23790</name>
</gene>
<dbReference type="InterPro" id="IPR052016">
    <property type="entry name" value="Bact_Sigma-Reg"/>
</dbReference>
<dbReference type="InterPro" id="IPR036457">
    <property type="entry name" value="PPM-type-like_dom_sf"/>
</dbReference>
<dbReference type="Proteomes" id="UP000695264">
    <property type="component" value="Unassembled WGS sequence"/>
</dbReference>
<evidence type="ECO:0000259" key="3">
    <source>
        <dbReference type="SMART" id="SM00331"/>
    </source>
</evidence>